<gene>
    <name evidence="2" type="ORF">CPELLU_LOCUS17788</name>
</gene>
<dbReference type="AlphaFoldDB" id="A0A9N9K154"/>
<dbReference type="Proteomes" id="UP000789759">
    <property type="component" value="Unassembled WGS sequence"/>
</dbReference>
<evidence type="ECO:0000313" key="3">
    <source>
        <dbReference type="Proteomes" id="UP000789759"/>
    </source>
</evidence>
<evidence type="ECO:0000313" key="2">
    <source>
        <dbReference type="EMBL" id="CAG8802033.1"/>
    </source>
</evidence>
<accession>A0A9N9K154</accession>
<proteinExistence type="predicted"/>
<feature type="coiled-coil region" evidence="1">
    <location>
        <begin position="94"/>
        <end position="139"/>
    </location>
</feature>
<evidence type="ECO:0000256" key="1">
    <source>
        <dbReference type="SAM" id="Coils"/>
    </source>
</evidence>
<keyword evidence="3" id="KW-1185">Reference proteome</keyword>
<keyword evidence="1" id="KW-0175">Coiled coil</keyword>
<organism evidence="2 3">
    <name type="scientific">Cetraspora pellucida</name>
    <dbReference type="NCBI Taxonomy" id="1433469"/>
    <lineage>
        <taxon>Eukaryota</taxon>
        <taxon>Fungi</taxon>
        <taxon>Fungi incertae sedis</taxon>
        <taxon>Mucoromycota</taxon>
        <taxon>Glomeromycotina</taxon>
        <taxon>Glomeromycetes</taxon>
        <taxon>Diversisporales</taxon>
        <taxon>Gigasporaceae</taxon>
        <taxon>Cetraspora</taxon>
    </lineage>
</organism>
<protein>
    <submittedName>
        <fullName evidence="2">7925_t:CDS:1</fullName>
    </submittedName>
</protein>
<reference evidence="2" key="1">
    <citation type="submission" date="2021-06" db="EMBL/GenBank/DDBJ databases">
        <authorList>
            <person name="Kallberg Y."/>
            <person name="Tangrot J."/>
            <person name="Rosling A."/>
        </authorList>
    </citation>
    <scope>NUCLEOTIDE SEQUENCE</scope>
    <source>
        <strain evidence="2">FL966</strain>
    </source>
</reference>
<comment type="caution">
    <text evidence="2">The sequence shown here is derived from an EMBL/GenBank/DDBJ whole genome shotgun (WGS) entry which is preliminary data.</text>
</comment>
<sequence length="150" mass="18142">MSFVYPGINKTFENFVHDLLKINFKDFDKPAKNDHEKRLKGKVFEYFLYELASHNGMIIEMNQTFISFSKEIYKKLSDGCADLHEQEKNKCLEYEIENRILKKYNEKLENINKELEKEIREIRKEIEENNRKFDDIKNQNNLILEILTKK</sequence>
<name>A0A9N9K154_9GLOM</name>
<dbReference type="EMBL" id="CAJVQA010031756">
    <property type="protein sequence ID" value="CAG8802033.1"/>
    <property type="molecule type" value="Genomic_DNA"/>
</dbReference>